<evidence type="ECO:0000256" key="1">
    <source>
        <dbReference type="SAM" id="MobiDB-lite"/>
    </source>
</evidence>
<gene>
    <name evidence="2" type="ORF">BLSMQ_2782</name>
</gene>
<name>A0A1D7W766_BREAU</name>
<reference evidence="3" key="1">
    <citation type="submission" date="2016-09" db="EMBL/GenBank/DDBJ databases">
        <title>Complete Genome Sequence of Brevibacterium linens SMQ-1335.</title>
        <authorList>
            <person name="de Melo A.G."/>
            <person name="Labrie S.J."/>
            <person name="Dumaresq J."/>
            <person name="Roberts R.J."/>
            <person name="Tremblay D.M."/>
            <person name="Moineau S."/>
        </authorList>
    </citation>
    <scope>NUCLEOTIDE SEQUENCE [LARGE SCALE GENOMIC DNA]</scope>
    <source>
        <strain evidence="3">SMQ-1335</strain>
    </source>
</reference>
<dbReference type="Proteomes" id="UP000094793">
    <property type="component" value="Chromosome"/>
</dbReference>
<accession>A0A1D7W766</accession>
<protein>
    <submittedName>
        <fullName evidence="2">Uncharacterized protein</fullName>
    </submittedName>
</protein>
<dbReference type="KEGG" id="blin:BLSMQ_2782"/>
<sequence>MSAQNRVQAGIPTGGQWAESAKARPDISGLGIFQVKRYQGE</sequence>
<dbReference type="AlphaFoldDB" id="A0A1D7W766"/>
<organism evidence="2 3">
    <name type="scientific">Brevibacterium aurantiacum</name>
    <dbReference type="NCBI Taxonomy" id="273384"/>
    <lineage>
        <taxon>Bacteria</taxon>
        <taxon>Bacillati</taxon>
        <taxon>Actinomycetota</taxon>
        <taxon>Actinomycetes</taxon>
        <taxon>Micrococcales</taxon>
        <taxon>Brevibacteriaceae</taxon>
        <taxon>Brevibacterium</taxon>
    </lineage>
</organism>
<feature type="region of interest" description="Disordered" evidence="1">
    <location>
        <begin position="1"/>
        <end position="22"/>
    </location>
</feature>
<evidence type="ECO:0000313" key="3">
    <source>
        <dbReference type="Proteomes" id="UP000094793"/>
    </source>
</evidence>
<dbReference type="EMBL" id="CP017150">
    <property type="protein sequence ID" value="AOP54488.1"/>
    <property type="molecule type" value="Genomic_DNA"/>
</dbReference>
<evidence type="ECO:0000313" key="2">
    <source>
        <dbReference type="EMBL" id="AOP54488.1"/>
    </source>
</evidence>
<dbReference type="RefSeq" id="WP_257784993.1">
    <property type="nucleotide sequence ID" value="NZ_CP017150.1"/>
</dbReference>
<proteinExistence type="predicted"/>